<feature type="region of interest" description="Disordered" evidence="2">
    <location>
        <begin position="3772"/>
        <end position="3795"/>
    </location>
</feature>
<protein>
    <submittedName>
        <fullName evidence="3">Uncharacterized protein</fullName>
    </submittedName>
</protein>
<comment type="caution">
    <text evidence="3">The sequence shown here is derived from an EMBL/GenBank/DDBJ whole genome shotgun (WGS) entry which is preliminary data.</text>
</comment>
<feature type="compositionally biased region" description="Polar residues" evidence="2">
    <location>
        <begin position="4599"/>
        <end position="4608"/>
    </location>
</feature>
<feature type="compositionally biased region" description="Low complexity" evidence="2">
    <location>
        <begin position="2727"/>
        <end position="2746"/>
    </location>
</feature>
<feature type="region of interest" description="Disordered" evidence="2">
    <location>
        <begin position="1304"/>
        <end position="1334"/>
    </location>
</feature>
<feature type="region of interest" description="Disordered" evidence="2">
    <location>
        <begin position="2426"/>
        <end position="2465"/>
    </location>
</feature>
<feature type="region of interest" description="Disordered" evidence="2">
    <location>
        <begin position="870"/>
        <end position="890"/>
    </location>
</feature>
<comment type="similarity">
    <text evidence="1">Belongs to the VPS13 family.</text>
</comment>
<evidence type="ECO:0000313" key="4">
    <source>
        <dbReference type="Proteomes" id="UP000674318"/>
    </source>
</evidence>
<feature type="compositionally biased region" description="Low complexity" evidence="2">
    <location>
        <begin position="4548"/>
        <end position="4567"/>
    </location>
</feature>
<feature type="compositionally biased region" description="Low complexity" evidence="2">
    <location>
        <begin position="1852"/>
        <end position="1861"/>
    </location>
</feature>
<feature type="region of interest" description="Disordered" evidence="2">
    <location>
        <begin position="4670"/>
        <end position="4693"/>
    </location>
</feature>
<dbReference type="GeneID" id="94292898"/>
<feature type="compositionally biased region" description="Basic and acidic residues" evidence="2">
    <location>
        <begin position="4294"/>
        <end position="4313"/>
    </location>
</feature>
<feature type="region of interest" description="Disordered" evidence="2">
    <location>
        <begin position="2685"/>
        <end position="2760"/>
    </location>
</feature>
<feature type="compositionally biased region" description="Low complexity" evidence="2">
    <location>
        <begin position="1309"/>
        <end position="1330"/>
    </location>
</feature>
<dbReference type="RefSeq" id="XP_067759180.1">
    <property type="nucleotide sequence ID" value="XM_067902821.1"/>
</dbReference>
<dbReference type="KEGG" id="phet:94292898"/>
<proteinExistence type="inferred from homology"/>
<feature type="region of interest" description="Disordered" evidence="2">
    <location>
        <begin position="3101"/>
        <end position="3281"/>
    </location>
</feature>
<feature type="region of interest" description="Disordered" evidence="2">
    <location>
        <begin position="2487"/>
        <end position="2519"/>
    </location>
</feature>
<feature type="compositionally biased region" description="Low complexity" evidence="2">
    <location>
        <begin position="4272"/>
        <end position="4286"/>
    </location>
</feature>
<dbReference type="InterPro" id="IPR026847">
    <property type="entry name" value="VPS13"/>
</dbReference>
<organism evidence="3 4">
    <name type="scientific">Porcisia hertigi</name>
    <dbReference type="NCBI Taxonomy" id="2761500"/>
    <lineage>
        <taxon>Eukaryota</taxon>
        <taxon>Discoba</taxon>
        <taxon>Euglenozoa</taxon>
        <taxon>Kinetoplastea</taxon>
        <taxon>Metakinetoplastina</taxon>
        <taxon>Trypanosomatida</taxon>
        <taxon>Trypanosomatidae</taxon>
        <taxon>Leishmaniinae</taxon>
        <taxon>Porcisia</taxon>
    </lineage>
</organism>
<feature type="compositionally biased region" description="Polar residues" evidence="2">
    <location>
        <begin position="2707"/>
        <end position="2722"/>
    </location>
</feature>
<feature type="region of interest" description="Disordered" evidence="2">
    <location>
        <begin position="1852"/>
        <end position="1887"/>
    </location>
</feature>
<feature type="region of interest" description="Disordered" evidence="2">
    <location>
        <begin position="2348"/>
        <end position="2410"/>
    </location>
</feature>
<feature type="region of interest" description="Disordered" evidence="2">
    <location>
        <begin position="1491"/>
        <end position="1522"/>
    </location>
</feature>
<dbReference type="Proteomes" id="UP000674318">
    <property type="component" value="Unassembled WGS sequence"/>
</dbReference>
<feature type="compositionally biased region" description="Polar residues" evidence="2">
    <location>
        <begin position="3237"/>
        <end position="3256"/>
    </location>
</feature>
<feature type="compositionally biased region" description="Acidic residues" evidence="2">
    <location>
        <begin position="4921"/>
        <end position="4933"/>
    </location>
</feature>
<feature type="compositionally biased region" description="Acidic residues" evidence="2">
    <location>
        <begin position="2357"/>
        <end position="2370"/>
    </location>
</feature>
<evidence type="ECO:0000313" key="3">
    <source>
        <dbReference type="EMBL" id="KAG5510576.1"/>
    </source>
</evidence>
<dbReference type="OrthoDB" id="428159at2759"/>
<keyword evidence="4" id="KW-1185">Reference proteome</keyword>
<accession>A0A836LJA5</accession>
<feature type="region of interest" description="Disordered" evidence="2">
    <location>
        <begin position="4263"/>
        <end position="4329"/>
    </location>
</feature>
<feature type="compositionally biased region" description="Polar residues" evidence="2">
    <location>
        <begin position="3779"/>
        <end position="3795"/>
    </location>
</feature>
<feature type="region of interest" description="Disordered" evidence="2">
    <location>
        <begin position="4517"/>
        <end position="4536"/>
    </location>
</feature>
<feature type="compositionally biased region" description="Polar residues" evidence="2">
    <location>
        <begin position="3173"/>
        <end position="3188"/>
    </location>
</feature>
<feature type="compositionally biased region" description="Low complexity" evidence="2">
    <location>
        <begin position="4609"/>
        <end position="4631"/>
    </location>
</feature>
<dbReference type="GO" id="GO:0006623">
    <property type="term" value="P:protein targeting to vacuole"/>
    <property type="evidence" value="ECO:0007669"/>
    <property type="project" value="TreeGrafter"/>
</dbReference>
<name>A0A836LJA5_9TRYP</name>
<feature type="compositionally biased region" description="Basic and acidic residues" evidence="2">
    <location>
        <begin position="4579"/>
        <end position="4590"/>
    </location>
</feature>
<evidence type="ECO:0000256" key="1">
    <source>
        <dbReference type="ARBA" id="ARBA00006545"/>
    </source>
</evidence>
<dbReference type="PANTHER" id="PTHR16166">
    <property type="entry name" value="VACUOLAR PROTEIN SORTING-ASSOCIATED PROTEIN VPS13"/>
    <property type="match status" value="1"/>
</dbReference>
<sequence length="4961" mass="530454">MYVCGTLQKDQLCVQLSIASATVFVEKDQDNPLLTIVGGSPAGMLLTASKLGHSPASGEFVIEEIVACLDPSLQELLDLSITSCVLAAKAFVYECPSDFLHTATLVGSSADRLEVIEEEQQWLTFDIAVKSITGKAGRVCLRAQHTQLALSPRSPIVGEVQEISVVANGATLVYLCSIAVTSVVSSDDIRIEVATSSANISANVEGFESVMLLLRSITQRWSSRAKSSVADVQTRRSVIAGQNLISKNERFLVSLALRFEFIEYGVLALEGFSIGATVGDGWHIHLSAAGCTTEGWCHSVPPRPQDPFIDIDLWANAFLAHSPFAGGIEDDGIAFRCSLNHVTLCLGDDLISSLESLYDTVMVVLFKDEDHHVYLSERDKYTIPSIAGFFTGSHMLLLLESNGGELALLPGCADTAGAAATGSAGSANVCGRGMDRPPPPPPLTVEFLGEECLRASFHRYGDKRLDINIVFQEGLNAYLIGTPAHIPLLVSRGSMRAELDLHLSAPSVADLPVFPYRKLNFTMNLSNVAFVTHIPTLLAAWSHFSTPSLPLCRLRNIGSRIHFSSRLSRPDAMLAPRSPVSASVEAVGSAAFARISRAPGGEVRGTAESMPTLAPCATYSTPVFPSDMRLCVEVTDSELYYPWGEGSVAPLYLHAEVPRGKVVMLNRDECFEVTVRGLLAMPRVAAALHTFSPAMDEAPAPPPSMSQQHSARAADAGASCVLLEHLTNAAADGEGIAHFSCTQSSGSAAQQKSHRTCAGQSSGATQAAFPGKEPFAASQSDPSQLTASSLIQVHVVYTMDSRPPFWPGNSDESLRVSLTPDAMTGSGALPGPLCVRLGSPAEVASWLTFFTFFNPTNTVPLTTSNPSAAASPAFVSEGEDNGGGGQGSTSKATAQSLRRLIMSVHTAPIVVHVPFAGVAAVLWNGVEFVASPGYRALRIPKLDVLVHEELQCASKAGVATSVQRLATLRDSGYAVVSFCSSGGTGEVGTVPAILLESYSTGPTAVEVRRRVVLPGVVGKLSDSTIVQLQQCATLAAVSAVVAARGVQTTLLNAVILHESQRQRLRYACCSTTFASSGTDVDAQAQLMAFLSPPLAIHMYKGCLTFEWASKLQRGLRAGVTVALENARFNDYGAYRYPSADQLTHNDGSTTAHFPRCFLLPELTPLLVEVEAVEAYVWWTTAAYTNAADSPVSEEVISIEGLSTSEQNSNVPLVTACMPLLLFPLQVRTHIDETALVVDEGAGDTAGDTGTAATAVLGTHLALDRKEDECVAAGEEPAMNFSMAGDNDTIGEFTHLSELHPIASTYTMPSTTSDSKSSLSATAAPSTTLSPERGTEALPTPVFEVTPVHVVFNTTVYAVLRERLLYHTHGTGAVTAAGDARAMAMSNPPASQSLSRFHQYYLTHRVVELSTAARHGLATSSLSAASPLSPMICSRSGLSSNHSSPGRGFGVSLDRHASSLERAQAVRVETVYTYRYDGTFHPRVWVEKSPLTSWQLQQQPPPQQQQMSGDISARKETKRARDPFLGDTREITKGEQRIMPVGFIPPSTLPTVNDMPLLPTLPGSGPPVELRMRGVHDSRAKLPSPATMPEEVLAEHPESLRSSAQFATVVPRVAPQATMKPRLQMRMAVAEVCMRLVHYRDVETTATAASEARHFWQRYAVVHAAARRAGAESPASVTTARRCCLITFLAVAVPPLRILSSGGKQDLTNSRGISPSLGNRTRFHLGQLPALSTSAEQRRLAPTAMLEEACVDALCVRLTGLIVSGFNDARSVQLETCVCTSVKSSRRPLFSMAHAEVYVPSTSVTYPSAAEAAKTVARDLQGAAWTADVVRGVGPASEGASVSVSSMMSRQGVRASVAASAPSRPPPQSPGPTGHVESPHWAGLKPPATCPMVAPTGTDARGCNADGVPGQSVVMQNEVRCRVETLTVDLSASALRAWLSCLVEHPVDVMLDAAEEEENLLESVANVPRSASTLPTSTAPAEESVEAAAGAAAPLLSPLQWKPGQGLRVHEVRGAFWGLEHDITLSRDGLVLVFSSQDTNLLTVHLNGNNITIDSSLLLRPAGLQRVVMVVQGGLTVRFVGSGCVRLPLALWRTSLVETTANVDVETVLLPFMAIGEGSYLECSQVRLGFTEPAVESSVGGGNSGALAASIQRPGLDFSGFPSKPSAVIETAERGNRATVGTPSLQNPSPYVDVHPSQLVHYNLHLHLPHISIILEPRHEFRQFHICTAAESCTSLCDGRLLRNEVRCTGLTVLSEPVHDSAMTTARTTVLAPVNVEVCSNNRRHHAVSLGATQVDLGRADLLIMSTYAGELQTLQMHIKHLTHGKAETEFLGIVEATLAWKASSVATNNTGRHGEEEGLQDGELPDDQGDAGDTSEGGEEERVKQSFNHGASGCSEEQTEGVVPPSRSDYAQVNCPNAASGAVESTAAAAPGGEKGISRRSALSAGPSIGGYRKSSYSVTPQGSAKPGAGLAEGLLDWIPVEGRGAQEDACSSIGEGDGPMPPMPPPLDARWQQQQQQRRRQRLRLLRQQQSRGFSWAVFTPSVEVILSDHRHPLLQVGVQDVVVRRTSTSALASTSLLQCQRGSVQVHGRGRWDVLLEPSAAVTLSLTQTVSRHSSNQHVSLVVEGVHWHCSHLIVAKLLYVNQQLSALATSLTRRLSMAATAGGGASTGVPPAPIADVVLSSDVNGGRGEEEVSEGDGGGGTAVWRTSVSPYTGGDSATKSYERSGNSSHQRSSSVETFSDTSSPRPRRHAVAMGAPEPCNDTALTTLVTASALPFPAAAAAAAVVGTRAPTGVPFPTTTTTSDILTGSLPLSYRGGSRRLRATAGAELPARASTISPSMATHRLLNSFSHTLFAGICQPEGVEKVPPAAASGVLTAASSSRTESATTIPMLWRCKELYRMLPSSSTDIFISYRRAHSLMLTFFTTECVEWDEVNGAWALNAKGETALAARATSGASRLTTHVSSPVSHRQQQHLRGPRDAPVFPSIGSASATATNWFAFTSLQYGMAQPLTIYTAVPREKEATAGPSPAPKTTSTPYLYNDTDTRTSLPRMAAPFPISMATGITGYDGGRGCGGGSYSPVHSLVLTCVDTEEAADTSRYPIVVSNRGGDDDGSTADPHQQQRRRCARRGSFTALSEDKPAPLSCSAPSAYVDSLAEDGTPQGDRTPKDSVLQTEQQCSTGGTSVNHCDHGDISPGEYGGLPLLTSLPAHLSPTSSHSQLDSRHRGNVPTPPTAQNPRPSTWWTGQSHNYNTTRAIPAAHQRRPKPPPRGLAATTPVASKQATWGSGEDLLVVRLQARSSLLNKTGCTLQLFSHDVLPAYNSVSEASSLPATSTTVPPGWQLPLNEEVMHKEVVLRVCCPSTRCAPFPGEPSTAVGGSRDPGSVLEATNKATTPLRWFETRIVLGQLEGGRFLSCRPVDVISGASDPPADVPGAVTAKDSAGLSHHRATGSHVCDDHDERLLLLFVMQTYSADGLVQHLSLYPRLTLLNQLGLTARVVVFQQDPLAGPQTPDEALLITPWMAPVGHARRDRKRFYRSLVSLGAHDALPHLHALPLHLCTYDSNLVLGLSFTQSTGDSFFTADLDPVITHLREAVDGHPRLLQLRDSHGRAFHVQVSVMPRTVVLSVALWVYNLTEYPLLMSHGVVRRRLCPGQSSTSGIIPSQGEPFLIGCQLTDFTQCFFAIGMDGGWSSAVTIDVASSGVLVSPLPRLGISRSCNYSILFPNAQEGRPMVIQITPRWVFYNNTSKRLRLHFHFPGLEKAMWQAEKQRRQPLTMRDASTTATANGSDAASMSVSAAEADDTVSALASIAAVQLNPGDYHVSSIGPIEGNQLRVQEVLEGTVPTVTSITSAYQSEHCDVTTYYESQPTPCMDIDHPGEATFNLWAAPRAPGKHMAVSYGGDFLAQRPPTPHPTGLEPFDMYATDAVVTGHIALSVQSASNVLAVLLLPIQETKILLQNRTESHTVMVRQQGCRRQNRIPPRQNRFFLWEDVREEHAIRVHILGYKGRWFDVDFSAGECKVTRHVNTEAAAAAEAVEQARQLHPHPSKVKLQAELHGKVRAAAEFPFHVRGYTNAEKTRVTILVTEFPVPVYAAIDSWRTSQVLSLRMTMVQLTWIQERSAYMVADANSAAPFVMGAAGDGAVEGDASREATAPAEGIGRGGGEAHVSPHGCFLRHRGSTARAAVAGTSPSNVANAALFTIILEGVQLERLATEDNENFYFAVHQMQWVDGRRRTVFVYRARPRLPAATTLHSAADATHGEVGASVSMPDPSLLSRTSAPSSSTPFLSHARRNVSEHTDGSTRRLQAHDADSSPRVLASASSKRDDTRSGGYTALLAPITAASNRLVSTALGRSDAFLLSMEKKNDLELSYNLIKYADGVMRYTELRCVLTPLVVELTDFWLVDMIQEVRRLRVLLGLQEQMAASQSTTTAPLVLTASSLWQQSQHQQQRRSRWRSPGGGDTDCTLMVVVPGEDSIAHRIARATSRQLGQRKASVALMDGDTHAEVLHSEQLISAAREAPQHRSPSKSICSEERDPWCCERQPGSLRRSSGCDTGSDSDASSTTTRNVGRPARTGGNEAHKDQTNERGNAKHCLVTGTRLTQRPSNPSRASAPTVTVAAPAQQQQQQRGGNAAGFLSQTLFLQQLVQGVRTRLEQREAGVMAGSLVAPTTRGANRKRSTSGQPSLLPGDITSEGLDTQRQQLIVGATSAAVPHRWGAARRGGSGDGLVGVTNVDTGGSRAVVDVGSSSAGAADDDGAGGFICRSASARRAARSVKSASFMFIERLEVQRVTLYVTFVRHSPDPLRPLLGAYAWMLPSHLRQRDFHLPAWTLTRQVETPASLRARLMRWGMHSLREQWTKVTKLGTLLDALRFWQHRTLPLHGAPRVLTLSRLQRQKRGGGGGGGKPSLATFAPCVSSGGEESDYSTDGDNDSADAPCGGARVERPASLPADSVMERVRRS</sequence>
<feature type="region of interest" description="Disordered" evidence="2">
    <location>
        <begin position="4542"/>
        <end position="4632"/>
    </location>
</feature>
<feature type="compositionally biased region" description="Basic and acidic residues" evidence="2">
    <location>
        <begin position="1511"/>
        <end position="1522"/>
    </location>
</feature>
<gene>
    <name evidence="3" type="ORF">JKF63_06873</name>
</gene>
<evidence type="ECO:0000256" key="2">
    <source>
        <dbReference type="SAM" id="MobiDB-lite"/>
    </source>
</evidence>
<dbReference type="PANTHER" id="PTHR16166:SF93">
    <property type="entry name" value="INTERMEMBRANE LIPID TRANSFER PROTEIN VPS13"/>
    <property type="match status" value="1"/>
</dbReference>
<dbReference type="EMBL" id="JAFJZO010000009">
    <property type="protein sequence ID" value="KAG5510576.1"/>
    <property type="molecule type" value="Genomic_DNA"/>
</dbReference>
<dbReference type="GO" id="GO:0045053">
    <property type="term" value="P:protein retention in Golgi apparatus"/>
    <property type="evidence" value="ECO:0007669"/>
    <property type="project" value="TreeGrafter"/>
</dbReference>
<feature type="region of interest" description="Disordered" evidence="2">
    <location>
        <begin position="4895"/>
        <end position="4961"/>
    </location>
</feature>
<reference evidence="3 4" key="1">
    <citation type="submission" date="2021-02" db="EMBL/GenBank/DDBJ databases">
        <title>Porcisia hertigi Genome sequencing and assembly.</title>
        <authorList>
            <person name="Almutairi H."/>
            <person name="Gatherer D."/>
        </authorList>
    </citation>
    <scope>NUCLEOTIDE SEQUENCE [LARGE SCALE GENOMIC DNA]</scope>
    <source>
        <strain evidence="3 4">C119</strain>
    </source>
</reference>